<dbReference type="AlphaFoldDB" id="A0A8K0XTN4"/>
<keyword evidence="4" id="KW-1185">Reference proteome</keyword>
<keyword evidence="2" id="KW-0812">Transmembrane</keyword>
<feature type="compositionally biased region" description="Polar residues" evidence="1">
    <location>
        <begin position="212"/>
        <end position="222"/>
    </location>
</feature>
<feature type="compositionally biased region" description="Polar residues" evidence="1">
    <location>
        <begin position="146"/>
        <end position="156"/>
    </location>
</feature>
<reference evidence="3" key="1">
    <citation type="journal article" date="2021" name="New Phytol.">
        <title>Evolutionary innovations through gain and loss of genes in the ectomycorrhizal Boletales.</title>
        <authorList>
            <person name="Wu G."/>
            <person name="Miyauchi S."/>
            <person name="Morin E."/>
            <person name="Kuo A."/>
            <person name="Drula E."/>
            <person name="Varga T."/>
            <person name="Kohler A."/>
            <person name="Feng B."/>
            <person name="Cao Y."/>
            <person name="Lipzen A."/>
            <person name="Daum C."/>
            <person name="Hundley H."/>
            <person name="Pangilinan J."/>
            <person name="Johnson J."/>
            <person name="Barry K."/>
            <person name="LaButti K."/>
            <person name="Ng V."/>
            <person name="Ahrendt S."/>
            <person name="Min B."/>
            <person name="Choi I.G."/>
            <person name="Park H."/>
            <person name="Plett J.M."/>
            <person name="Magnuson J."/>
            <person name="Spatafora J.W."/>
            <person name="Nagy L.G."/>
            <person name="Henrissat B."/>
            <person name="Grigoriev I.V."/>
            <person name="Yang Z.L."/>
            <person name="Xu J."/>
            <person name="Martin F.M."/>
        </authorList>
    </citation>
    <scope>NUCLEOTIDE SEQUENCE</scope>
    <source>
        <strain evidence="3">KKN 215</strain>
    </source>
</reference>
<feature type="region of interest" description="Disordered" evidence="1">
    <location>
        <begin position="1"/>
        <end position="542"/>
    </location>
</feature>
<feature type="transmembrane region" description="Helical" evidence="2">
    <location>
        <begin position="780"/>
        <end position="802"/>
    </location>
</feature>
<feature type="compositionally biased region" description="Low complexity" evidence="1">
    <location>
        <begin position="157"/>
        <end position="172"/>
    </location>
</feature>
<feature type="compositionally biased region" description="Polar residues" evidence="1">
    <location>
        <begin position="573"/>
        <end position="582"/>
    </location>
</feature>
<proteinExistence type="predicted"/>
<evidence type="ECO:0000256" key="1">
    <source>
        <dbReference type="SAM" id="MobiDB-lite"/>
    </source>
</evidence>
<feature type="transmembrane region" description="Helical" evidence="2">
    <location>
        <begin position="814"/>
        <end position="837"/>
    </location>
</feature>
<feature type="compositionally biased region" description="Low complexity" evidence="1">
    <location>
        <begin position="631"/>
        <end position="646"/>
    </location>
</feature>
<keyword evidence="2" id="KW-0472">Membrane</keyword>
<feature type="compositionally biased region" description="Basic and acidic residues" evidence="1">
    <location>
        <begin position="258"/>
        <end position="275"/>
    </location>
</feature>
<evidence type="ECO:0000313" key="4">
    <source>
        <dbReference type="Proteomes" id="UP000813824"/>
    </source>
</evidence>
<comment type="caution">
    <text evidence="3">The sequence shown here is derived from an EMBL/GenBank/DDBJ whole genome shotgun (WGS) entry which is preliminary data.</text>
</comment>
<sequence>MSSHRGHPADTEYGAEHLQNATKTDERGPKPSARRTAASYDVPVRSTRTPIVTHTPTSSRKSDTAAQKRSQTLPPSEGSSSATHGGASAKLASNVARRTNLRAQTMPTPPLPNQQQQNHGAEDSLNEYDEPLVMPAPIIHPDERQSTVSSEPNTYYSAEENLSSVTSSSDLSGPPASFRAPSMIAPPVPPIPANARSSSSTGGRSGSMPEPSRQSTNDSTAYTGPPQYSYPSWLMNSVNTMSMPVPMAIPEGEDGADDEARGEGEEGLHSDRRGEWPVPGVPIGMPLPEHQHYYSPDAYEDDGQEVPETSMPMPEHREHMGMPTPGHRHERDEGDYNDSTIRMPSHPLSHPPLPSHPGMPTPPPTMPASPSSSSVIGLSSSRPQSSSSQHQRPHGSGGTHPSSPPPLPSAEHMGAGVTGRPIGISSSGFGAEATEGHGSSVAGRPPRPTAPYTYSGNIGGHNEQLSTRPSGAAPPVNVGGPASTAPLRIHHHGRPTIGGSASVTPQEAGPVPVSKPSGPVPMHSQAPLPQKQHSTPPTKPTLLTKPEAAQAQAAITSGGGLGVGHSGPGTLGASTDSNSGSSKPGRYGAASAVTPSKHERPPASGSGTTFSAASTANRPHTSANVHSVATSSPAGSSSGAPKPSSANEGTVMHGRPTISSPHPQKPATSTPAVPSKPSTTAHVTTHEKPSTAAPPSAPQPTPQRPSLIHGTPSQMDTQYVNMLLALDDIPTIHNLAASFFNWILLAGFILFPGTFTSLQNLSAANGGEVPANLVNAVTQLPLYIVAWVCCGIGALGMIWLWWRWRLNYIWGMNKIFVPGLMNSLAGLLSTIASIFGAQHGQLSTTSKSTLIVTGACTGVFLILTGIYAGWLVRRVKRKHDKEVGMQKAGKHGEGVVDVSKRRVRT</sequence>
<feature type="region of interest" description="Disordered" evidence="1">
    <location>
        <begin position="557"/>
        <end position="711"/>
    </location>
</feature>
<keyword evidence="2" id="KW-1133">Transmembrane helix</keyword>
<feature type="compositionally biased region" description="Low complexity" evidence="1">
    <location>
        <begin position="603"/>
        <end position="616"/>
    </location>
</feature>
<organism evidence="3 4">
    <name type="scientific">Cristinia sonorae</name>
    <dbReference type="NCBI Taxonomy" id="1940300"/>
    <lineage>
        <taxon>Eukaryota</taxon>
        <taxon>Fungi</taxon>
        <taxon>Dikarya</taxon>
        <taxon>Basidiomycota</taxon>
        <taxon>Agaricomycotina</taxon>
        <taxon>Agaricomycetes</taxon>
        <taxon>Agaricomycetidae</taxon>
        <taxon>Agaricales</taxon>
        <taxon>Pleurotineae</taxon>
        <taxon>Stephanosporaceae</taxon>
        <taxon>Cristinia</taxon>
    </lineage>
</organism>
<feature type="compositionally biased region" description="Pro residues" evidence="1">
    <location>
        <begin position="349"/>
        <end position="367"/>
    </location>
</feature>
<feature type="compositionally biased region" description="Gly residues" evidence="1">
    <location>
        <begin position="557"/>
        <end position="570"/>
    </location>
</feature>
<feature type="compositionally biased region" description="Low complexity" evidence="1">
    <location>
        <begin position="509"/>
        <end position="521"/>
    </location>
</feature>
<dbReference type="OrthoDB" id="3254104at2759"/>
<feature type="transmembrane region" description="Helical" evidence="2">
    <location>
        <begin position="849"/>
        <end position="872"/>
    </location>
</feature>
<feature type="compositionally biased region" description="Polar residues" evidence="1">
    <location>
        <begin position="617"/>
        <end position="630"/>
    </location>
</feature>
<evidence type="ECO:0000313" key="3">
    <source>
        <dbReference type="EMBL" id="KAH8105433.1"/>
    </source>
</evidence>
<accession>A0A8K0XTN4</accession>
<dbReference type="EMBL" id="JAEVFJ010000004">
    <property type="protein sequence ID" value="KAH8105433.1"/>
    <property type="molecule type" value="Genomic_DNA"/>
</dbReference>
<feature type="compositionally biased region" description="Low complexity" evidence="1">
    <location>
        <begin position="368"/>
        <end position="390"/>
    </location>
</feature>
<dbReference type="Proteomes" id="UP000813824">
    <property type="component" value="Unassembled WGS sequence"/>
</dbReference>
<protein>
    <submittedName>
        <fullName evidence="3">Uncharacterized protein</fullName>
    </submittedName>
</protein>
<name>A0A8K0XTN4_9AGAR</name>
<evidence type="ECO:0000256" key="2">
    <source>
        <dbReference type="SAM" id="Phobius"/>
    </source>
</evidence>
<feature type="compositionally biased region" description="Polar residues" evidence="1">
    <location>
        <begin position="46"/>
        <end position="74"/>
    </location>
</feature>
<gene>
    <name evidence="3" type="ORF">BXZ70DRAFT_920852</name>
</gene>
<feature type="compositionally biased region" description="Low complexity" evidence="1">
    <location>
        <begin position="76"/>
        <end position="89"/>
    </location>
</feature>
<feature type="compositionally biased region" description="Polar residues" evidence="1">
    <location>
        <begin position="657"/>
        <end position="683"/>
    </location>
</feature>
<feature type="compositionally biased region" description="Low complexity" evidence="1">
    <location>
        <begin position="193"/>
        <end position="202"/>
    </location>
</feature>